<dbReference type="GO" id="GO:0006352">
    <property type="term" value="P:DNA-templated transcription initiation"/>
    <property type="evidence" value="ECO:0007669"/>
    <property type="project" value="InterPro"/>
</dbReference>
<dbReference type="InterPro" id="IPR013325">
    <property type="entry name" value="RNA_pol_sigma_r2"/>
</dbReference>
<dbReference type="InterPro" id="IPR013324">
    <property type="entry name" value="RNA_pol_sigma_r3/r4-like"/>
</dbReference>
<evidence type="ECO:0000259" key="7">
    <source>
        <dbReference type="Pfam" id="PF08281"/>
    </source>
</evidence>
<name>A0A1A9AFA7_9ACTN</name>
<accession>A0A1A9AFA7</accession>
<dbReference type="InterPro" id="IPR036388">
    <property type="entry name" value="WH-like_DNA-bd_sf"/>
</dbReference>
<dbReference type="InterPro" id="IPR014325">
    <property type="entry name" value="RNA_pol_sigma-E_actinobac"/>
</dbReference>
<keyword evidence="9" id="KW-1185">Reference proteome</keyword>
<evidence type="ECO:0000313" key="9">
    <source>
        <dbReference type="Proteomes" id="UP000198765"/>
    </source>
</evidence>
<reference evidence="8 9" key="1">
    <citation type="submission" date="2016-06" db="EMBL/GenBank/DDBJ databases">
        <authorList>
            <person name="Kjaerup R.B."/>
            <person name="Dalgaard T.S."/>
            <person name="Juul-Madsen H.R."/>
        </authorList>
    </citation>
    <scope>NUCLEOTIDE SEQUENCE [LARGE SCALE GENOMIC DNA]</scope>
    <source>
        <strain evidence="8 9">DSM 45248</strain>
    </source>
</reference>
<dbReference type="NCBIfam" id="TIGR02937">
    <property type="entry name" value="sigma70-ECF"/>
    <property type="match status" value="1"/>
</dbReference>
<dbReference type="Pfam" id="PF04542">
    <property type="entry name" value="Sigma70_r2"/>
    <property type="match status" value="1"/>
</dbReference>
<evidence type="ECO:0000256" key="1">
    <source>
        <dbReference type="ARBA" id="ARBA00010641"/>
    </source>
</evidence>
<dbReference type="Gene3D" id="1.10.1740.10">
    <property type="match status" value="1"/>
</dbReference>
<sequence length="172" mass="19725">MDAETERDFVSFVEARSHVLFRTALTLTGDRHQAEDLLQTVLAKALRRWKHIHGSPEAYLRRAMYRQQVSWWRRPGHGRELSTDRVPDSRAVPDATAQLDLHLALQDALRRLAPKHRAVLVLRYLEDIPDNEIAQLLGCKPATVRSQIARALSRLRTLCPDLDSLAVKEAHR</sequence>
<dbReference type="GO" id="GO:0003677">
    <property type="term" value="F:DNA binding"/>
    <property type="evidence" value="ECO:0007669"/>
    <property type="project" value="UniProtKB-KW"/>
</dbReference>
<protein>
    <submittedName>
        <fullName evidence="8">RNA polymerase sigma-70 factor, sigma-E family</fullName>
    </submittedName>
</protein>
<dbReference type="PATRIC" id="fig|299146.4.peg.5943"/>
<dbReference type="RefSeq" id="WP_091201506.1">
    <property type="nucleotide sequence ID" value="NZ_LT594324.1"/>
</dbReference>
<dbReference type="EMBL" id="LT594324">
    <property type="protein sequence ID" value="SBT54871.1"/>
    <property type="molecule type" value="Genomic_DNA"/>
</dbReference>
<evidence type="ECO:0000256" key="5">
    <source>
        <dbReference type="ARBA" id="ARBA00023163"/>
    </source>
</evidence>
<dbReference type="Gene3D" id="1.10.10.10">
    <property type="entry name" value="Winged helix-like DNA-binding domain superfamily/Winged helix DNA-binding domain"/>
    <property type="match status" value="1"/>
</dbReference>
<evidence type="ECO:0000256" key="2">
    <source>
        <dbReference type="ARBA" id="ARBA00023015"/>
    </source>
</evidence>
<dbReference type="Proteomes" id="UP000198765">
    <property type="component" value="Chromosome I"/>
</dbReference>
<dbReference type="InterPro" id="IPR013249">
    <property type="entry name" value="RNA_pol_sigma70_r4_t2"/>
</dbReference>
<organism evidence="8 9">
    <name type="scientific">Micromonospora narathiwatensis</name>
    <dbReference type="NCBI Taxonomy" id="299146"/>
    <lineage>
        <taxon>Bacteria</taxon>
        <taxon>Bacillati</taxon>
        <taxon>Actinomycetota</taxon>
        <taxon>Actinomycetes</taxon>
        <taxon>Micromonosporales</taxon>
        <taxon>Micromonosporaceae</taxon>
        <taxon>Micromonospora</taxon>
    </lineage>
</organism>
<feature type="domain" description="RNA polymerase sigma-70 region 2" evidence="6">
    <location>
        <begin position="13"/>
        <end position="74"/>
    </location>
</feature>
<feature type="domain" description="RNA polymerase sigma factor 70 region 4 type 2" evidence="7">
    <location>
        <begin position="103"/>
        <end position="155"/>
    </location>
</feature>
<comment type="similarity">
    <text evidence="1">Belongs to the sigma-70 factor family. ECF subfamily.</text>
</comment>
<evidence type="ECO:0000259" key="6">
    <source>
        <dbReference type="Pfam" id="PF04542"/>
    </source>
</evidence>
<keyword evidence="3" id="KW-0731">Sigma factor</keyword>
<dbReference type="Pfam" id="PF08281">
    <property type="entry name" value="Sigma70_r4_2"/>
    <property type="match status" value="1"/>
</dbReference>
<dbReference type="SUPFAM" id="SSF88659">
    <property type="entry name" value="Sigma3 and sigma4 domains of RNA polymerase sigma factors"/>
    <property type="match status" value="1"/>
</dbReference>
<dbReference type="SUPFAM" id="SSF88946">
    <property type="entry name" value="Sigma2 domain of RNA polymerase sigma factors"/>
    <property type="match status" value="1"/>
</dbReference>
<dbReference type="InterPro" id="IPR007627">
    <property type="entry name" value="RNA_pol_sigma70_r2"/>
</dbReference>
<dbReference type="InterPro" id="IPR014284">
    <property type="entry name" value="RNA_pol_sigma-70_dom"/>
</dbReference>
<keyword evidence="2" id="KW-0805">Transcription regulation</keyword>
<dbReference type="InterPro" id="IPR039425">
    <property type="entry name" value="RNA_pol_sigma-70-like"/>
</dbReference>
<evidence type="ECO:0000313" key="8">
    <source>
        <dbReference type="EMBL" id="SBT54871.1"/>
    </source>
</evidence>
<gene>
    <name evidence="8" type="ORF">GA0070621_5762</name>
</gene>
<evidence type="ECO:0000256" key="3">
    <source>
        <dbReference type="ARBA" id="ARBA00023082"/>
    </source>
</evidence>
<dbReference type="OrthoDB" id="3692620at2"/>
<evidence type="ECO:0000256" key="4">
    <source>
        <dbReference type="ARBA" id="ARBA00023125"/>
    </source>
</evidence>
<dbReference type="GO" id="GO:0016987">
    <property type="term" value="F:sigma factor activity"/>
    <property type="evidence" value="ECO:0007669"/>
    <property type="project" value="UniProtKB-KW"/>
</dbReference>
<dbReference type="PANTHER" id="PTHR43133">
    <property type="entry name" value="RNA POLYMERASE ECF-TYPE SIGMA FACTO"/>
    <property type="match status" value="1"/>
</dbReference>
<keyword evidence="4" id="KW-0238">DNA-binding</keyword>
<keyword evidence="5" id="KW-0804">Transcription</keyword>
<dbReference type="NCBIfam" id="TIGR02983">
    <property type="entry name" value="SigE-fam_strep"/>
    <property type="match status" value="1"/>
</dbReference>
<dbReference type="CDD" id="cd06171">
    <property type="entry name" value="Sigma70_r4"/>
    <property type="match status" value="1"/>
</dbReference>
<dbReference type="AlphaFoldDB" id="A0A1A9AFA7"/>
<dbReference type="PANTHER" id="PTHR43133:SF50">
    <property type="entry name" value="ECF RNA POLYMERASE SIGMA FACTOR SIGM"/>
    <property type="match status" value="1"/>
</dbReference>
<proteinExistence type="inferred from homology"/>